<name>A0A1Z3HNH6_9CYAN</name>
<evidence type="ECO:0000259" key="1">
    <source>
        <dbReference type="Pfam" id="PF25583"/>
    </source>
</evidence>
<keyword evidence="3" id="KW-1185">Reference proteome</keyword>
<dbReference type="EMBL" id="CP021983">
    <property type="protein sequence ID" value="ASC71707.1"/>
    <property type="molecule type" value="Genomic_DNA"/>
</dbReference>
<feature type="domain" description="WCX" evidence="1">
    <location>
        <begin position="203"/>
        <end position="278"/>
    </location>
</feature>
<evidence type="ECO:0000313" key="3">
    <source>
        <dbReference type="Proteomes" id="UP000191901"/>
    </source>
</evidence>
<dbReference type="OrthoDB" id="490715at2"/>
<dbReference type="PANTHER" id="PTHR34580:SF1">
    <property type="entry name" value="PROTEIN PAFC"/>
    <property type="match status" value="1"/>
</dbReference>
<proteinExistence type="predicted"/>
<dbReference type="RefSeq" id="WP_088430036.1">
    <property type="nucleotide sequence ID" value="NZ_CP021983.2"/>
</dbReference>
<dbReference type="Proteomes" id="UP000191901">
    <property type="component" value="Chromosome"/>
</dbReference>
<dbReference type="STRING" id="1641165.XM38_27140"/>
<dbReference type="Pfam" id="PF25583">
    <property type="entry name" value="WCX"/>
    <property type="match status" value="1"/>
</dbReference>
<dbReference type="InterPro" id="IPR051534">
    <property type="entry name" value="CBASS_pafABC_assoc_protein"/>
</dbReference>
<dbReference type="AlphaFoldDB" id="A0A1Z3HNH6"/>
<dbReference type="InterPro" id="IPR057727">
    <property type="entry name" value="WCX_dom"/>
</dbReference>
<gene>
    <name evidence="2" type="ORF">XM38_026610</name>
</gene>
<sequence>MTDFLDRHGQSSNDIDQKVSRAIRKLRDCGFTISSAPNRPYELVESSFPVLLSPKQRDSLALAAYVLSDMGFSAQASDLLHIGKLSEPVEPSQVKVAFSPPVDYSETKLEETVKQLQDRFQRGCRYVIRYRSSSGKTNNWDCDLSELRFHNGLLYLFAHISNFSPRYSEKQPSIEQNLIFRIDRILKVYPASDTLWSRLSFPTEKVRYRMSGPLAHYQPRRTNEVELYRDPDQRFVDIETSEDHWFWFRQRMLQYGSNVKVLEPQWMANQLLKEYERAYRNHQG</sequence>
<evidence type="ECO:0000313" key="2">
    <source>
        <dbReference type="EMBL" id="ASC71707.1"/>
    </source>
</evidence>
<dbReference type="PROSITE" id="PS52050">
    <property type="entry name" value="WYL"/>
    <property type="match status" value="1"/>
</dbReference>
<accession>A0A1Z3HNH6</accession>
<dbReference type="PANTHER" id="PTHR34580">
    <property type="match status" value="1"/>
</dbReference>
<dbReference type="KEGG" id="hhg:XM38_026610"/>
<reference evidence="2 3" key="1">
    <citation type="journal article" date="2016" name="Biochim. Biophys. Acta">
        <title>Characterization of red-shifted phycobilisomes isolated from the chlorophyll f-containing cyanobacterium Halomicronema hongdechloris.</title>
        <authorList>
            <person name="Li Y."/>
            <person name="Lin Y."/>
            <person name="Garvey C.J."/>
            <person name="Birch D."/>
            <person name="Corkery R.W."/>
            <person name="Loughlin P.C."/>
            <person name="Scheer H."/>
            <person name="Willows R.D."/>
            <person name="Chen M."/>
        </authorList>
    </citation>
    <scope>NUCLEOTIDE SEQUENCE [LARGE SCALE GENOMIC DNA]</scope>
    <source>
        <strain evidence="2 3">C2206</strain>
    </source>
</reference>
<organism evidence="2 3">
    <name type="scientific">Halomicronema hongdechloris C2206</name>
    <dbReference type="NCBI Taxonomy" id="1641165"/>
    <lineage>
        <taxon>Bacteria</taxon>
        <taxon>Bacillati</taxon>
        <taxon>Cyanobacteriota</taxon>
        <taxon>Cyanophyceae</taxon>
        <taxon>Nodosilineales</taxon>
        <taxon>Nodosilineaceae</taxon>
        <taxon>Halomicronema</taxon>
    </lineage>
</organism>
<protein>
    <recommendedName>
        <fullName evidence="1">WCX domain-containing protein</fullName>
    </recommendedName>
</protein>